<dbReference type="EMBL" id="CAKLPX010000003">
    <property type="protein sequence ID" value="CAH0992421.1"/>
    <property type="molecule type" value="Genomic_DNA"/>
</dbReference>
<dbReference type="Pfam" id="PF02190">
    <property type="entry name" value="LON_substr_bdg"/>
    <property type="match status" value="1"/>
</dbReference>
<dbReference type="InterPro" id="IPR003111">
    <property type="entry name" value="Lon_prtase_N"/>
</dbReference>
<protein>
    <recommendedName>
        <fullName evidence="1">Lon N-terminal domain-containing protein</fullName>
    </recommendedName>
</protein>
<dbReference type="PANTHER" id="PTHR46732:SF8">
    <property type="entry name" value="ATP-DEPENDENT PROTEASE LA (LON) DOMAIN PROTEIN"/>
    <property type="match status" value="1"/>
</dbReference>
<comment type="caution">
    <text evidence="2">The sequence shown here is derived from an EMBL/GenBank/DDBJ whole genome shotgun (WGS) entry which is preliminary data.</text>
</comment>
<organism evidence="2 3">
    <name type="scientific">Sinobacterium norvegicum</name>
    <dbReference type="NCBI Taxonomy" id="1641715"/>
    <lineage>
        <taxon>Bacteria</taxon>
        <taxon>Pseudomonadati</taxon>
        <taxon>Pseudomonadota</taxon>
        <taxon>Gammaproteobacteria</taxon>
        <taxon>Cellvibrionales</taxon>
        <taxon>Spongiibacteraceae</taxon>
        <taxon>Sinobacterium</taxon>
    </lineage>
</organism>
<proteinExistence type="predicted"/>
<evidence type="ECO:0000313" key="2">
    <source>
        <dbReference type="EMBL" id="CAH0992421.1"/>
    </source>
</evidence>
<accession>A0ABN8EIZ4</accession>
<dbReference type="Gene3D" id="2.30.130.40">
    <property type="entry name" value="LON domain-like"/>
    <property type="match status" value="1"/>
</dbReference>
<dbReference type="RefSeq" id="WP_237445109.1">
    <property type="nucleotide sequence ID" value="NZ_CAKLPX010000003.1"/>
</dbReference>
<feature type="domain" description="Lon N-terminal" evidence="1">
    <location>
        <begin position="2"/>
        <end position="189"/>
    </location>
</feature>
<dbReference type="InterPro" id="IPR015947">
    <property type="entry name" value="PUA-like_sf"/>
</dbReference>
<gene>
    <name evidence="2" type="ORF">SIN8267_02541</name>
</gene>
<evidence type="ECO:0000313" key="3">
    <source>
        <dbReference type="Proteomes" id="UP000838100"/>
    </source>
</evidence>
<evidence type="ECO:0000259" key="1">
    <source>
        <dbReference type="SMART" id="SM00464"/>
    </source>
</evidence>
<name>A0ABN8EIZ4_9GAMM</name>
<dbReference type="SMART" id="SM00464">
    <property type="entry name" value="LON"/>
    <property type="match status" value="1"/>
</dbReference>
<keyword evidence="3" id="KW-1185">Reference proteome</keyword>
<dbReference type="Proteomes" id="UP000838100">
    <property type="component" value="Unassembled WGS sequence"/>
</dbReference>
<dbReference type="SUPFAM" id="SSF88697">
    <property type="entry name" value="PUA domain-like"/>
    <property type="match status" value="1"/>
</dbReference>
<dbReference type="PANTHER" id="PTHR46732">
    <property type="entry name" value="ATP-DEPENDENT PROTEASE LA (LON) DOMAIN PROTEIN"/>
    <property type="match status" value="1"/>
</dbReference>
<dbReference type="InterPro" id="IPR046336">
    <property type="entry name" value="Lon_prtase_N_sf"/>
</dbReference>
<sequence>MSLDIFPLNEVLLPNGRMMLSIFEPRYLQLVSRCLKENKPFVSVKLQRGDEVANRAYPFAPAVEAMGCLCYIVDWQPLEHDKLLIVIEGTGVCRVGDLSMDKTFALSAEVKEYPRMSDIDGEVEIAESFMPLRETLSRHKSHQLLNYPAPQSDAQLYLQLAQMLPIEPMQRYQYLHMTTPTEAASLLEQHLYELSH</sequence>
<reference evidence="2" key="1">
    <citation type="submission" date="2021-12" db="EMBL/GenBank/DDBJ databases">
        <authorList>
            <person name="Rodrigo-Torres L."/>
            <person name="Arahal R. D."/>
            <person name="Lucena T."/>
        </authorList>
    </citation>
    <scope>NUCLEOTIDE SEQUENCE</scope>
    <source>
        <strain evidence="2">CECT 8267</strain>
    </source>
</reference>